<gene>
    <name evidence="2" type="ORF">K504DRAFT_457862</name>
</gene>
<proteinExistence type="predicted"/>
<dbReference type="Proteomes" id="UP000799428">
    <property type="component" value="Unassembled WGS sequence"/>
</dbReference>
<feature type="region of interest" description="Disordered" evidence="1">
    <location>
        <begin position="177"/>
        <end position="234"/>
    </location>
</feature>
<dbReference type="AlphaFoldDB" id="A0A6G1KSA9"/>
<organism evidence="2 3">
    <name type="scientific">Pleomassaria siparia CBS 279.74</name>
    <dbReference type="NCBI Taxonomy" id="1314801"/>
    <lineage>
        <taxon>Eukaryota</taxon>
        <taxon>Fungi</taxon>
        <taxon>Dikarya</taxon>
        <taxon>Ascomycota</taxon>
        <taxon>Pezizomycotina</taxon>
        <taxon>Dothideomycetes</taxon>
        <taxon>Pleosporomycetidae</taxon>
        <taxon>Pleosporales</taxon>
        <taxon>Pleomassariaceae</taxon>
        <taxon>Pleomassaria</taxon>
    </lineage>
</organism>
<reference evidence="2" key="1">
    <citation type="journal article" date="2020" name="Stud. Mycol.">
        <title>101 Dothideomycetes genomes: a test case for predicting lifestyles and emergence of pathogens.</title>
        <authorList>
            <person name="Haridas S."/>
            <person name="Albert R."/>
            <person name="Binder M."/>
            <person name="Bloem J."/>
            <person name="Labutti K."/>
            <person name="Salamov A."/>
            <person name="Andreopoulos B."/>
            <person name="Baker S."/>
            <person name="Barry K."/>
            <person name="Bills G."/>
            <person name="Bluhm B."/>
            <person name="Cannon C."/>
            <person name="Castanera R."/>
            <person name="Culley D."/>
            <person name="Daum C."/>
            <person name="Ezra D."/>
            <person name="Gonzalez J."/>
            <person name="Henrissat B."/>
            <person name="Kuo A."/>
            <person name="Liang C."/>
            <person name="Lipzen A."/>
            <person name="Lutzoni F."/>
            <person name="Magnuson J."/>
            <person name="Mondo S."/>
            <person name="Nolan M."/>
            <person name="Ohm R."/>
            <person name="Pangilinan J."/>
            <person name="Park H.-J."/>
            <person name="Ramirez L."/>
            <person name="Alfaro M."/>
            <person name="Sun H."/>
            <person name="Tritt A."/>
            <person name="Yoshinaga Y."/>
            <person name="Zwiers L.-H."/>
            <person name="Turgeon B."/>
            <person name="Goodwin S."/>
            <person name="Spatafora J."/>
            <person name="Crous P."/>
            <person name="Grigoriev I."/>
        </authorList>
    </citation>
    <scope>NUCLEOTIDE SEQUENCE</scope>
    <source>
        <strain evidence="2">CBS 279.74</strain>
    </source>
</reference>
<dbReference type="EMBL" id="MU005764">
    <property type="protein sequence ID" value="KAF2715718.1"/>
    <property type="molecule type" value="Genomic_DNA"/>
</dbReference>
<evidence type="ECO:0000313" key="2">
    <source>
        <dbReference type="EMBL" id="KAF2715718.1"/>
    </source>
</evidence>
<feature type="compositionally biased region" description="Basic residues" evidence="1">
    <location>
        <begin position="36"/>
        <end position="49"/>
    </location>
</feature>
<keyword evidence="3" id="KW-1185">Reference proteome</keyword>
<protein>
    <submittedName>
        <fullName evidence="2">Uncharacterized protein</fullName>
    </submittedName>
</protein>
<feature type="compositionally biased region" description="Polar residues" evidence="1">
    <location>
        <begin position="15"/>
        <end position="32"/>
    </location>
</feature>
<feature type="compositionally biased region" description="Low complexity" evidence="1">
    <location>
        <begin position="188"/>
        <end position="213"/>
    </location>
</feature>
<name>A0A6G1KSA9_9PLEO</name>
<accession>A0A6G1KSA9</accession>
<evidence type="ECO:0000256" key="1">
    <source>
        <dbReference type="SAM" id="MobiDB-lite"/>
    </source>
</evidence>
<evidence type="ECO:0000313" key="3">
    <source>
        <dbReference type="Proteomes" id="UP000799428"/>
    </source>
</evidence>
<sequence>MDGQSSERQSREGYNRNSRPRTLSVITSNLTPSGRMGHHRAHHHHHHNNMHIPGTPCTSAGMKFFNDMGDANTLSNFDGMGNLACINGTGFANNFNGNALAQAPRTNSTGNFTGSATSIFNAPFYPAAVSPDSPITPNMTMSDVAILAMELGSTRNELISAHKEIEMLKGRVKELEEGKRTDQRCHCSINGSSNGSPNSHSTTTTIPNHNPNPSRRHKRTDTPEHISHGAPPGTSIYTFGIAPQEDRALLNDFFDAIKNWANKWTVQGAIKVPNTHAGARGFLGSIVNIQTILADQTLRCALVAAMVSHDITVNALCDDFPHKAAHPDAKACLAVQSRFLSLGDGNHAAKHRLLLDQKTLFTRMKGAAKHKEWRVCAARRFTSLLVNKLAGLVTGGGGGGGGDNNDVTTRDSELHELLIRALRISFRMRMDAVKWTMDLPGPGRVFNSDDMVNESRGVCGGDVLHTMDMVTAFPDSFAVRFSVTPTIIKSEFGAGTEVRENVHKALVHIERKDVFVIGSERAHVKSSSPTK</sequence>
<dbReference type="OrthoDB" id="3789787at2759"/>
<feature type="region of interest" description="Disordered" evidence="1">
    <location>
        <begin position="1"/>
        <end position="52"/>
    </location>
</feature>